<protein>
    <submittedName>
        <fullName evidence="1">Uncharacterized protein</fullName>
    </submittedName>
</protein>
<keyword evidence="2" id="KW-1185">Reference proteome</keyword>
<name>A0AAD1Z0H6_9LAMI</name>
<accession>A0AAD1Z0H6</accession>
<evidence type="ECO:0000313" key="1">
    <source>
        <dbReference type="EMBL" id="CAI9760649.1"/>
    </source>
</evidence>
<gene>
    <name evidence="1" type="ORF">FPE_LOCUS8079</name>
</gene>
<dbReference type="Proteomes" id="UP000834106">
    <property type="component" value="Chromosome 5"/>
</dbReference>
<dbReference type="EMBL" id="OU503040">
    <property type="protein sequence ID" value="CAI9760649.1"/>
    <property type="molecule type" value="Genomic_DNA"/>
</dbReference>
<evidence type="ECO:0000313" key="2">
    <source>
        <dbReference type="Proteomes" id="UP000834106"/>
    </source>
</evidence>
<sequence length="133" mass="15202">MRKFLMELKHTYNIQFYLLDQTLLALPPLLSEVFGFCTAAATMLPMAPGGMWWQLAMAPPIRSLSWKQITWHRGFDSAESSVAKDLVAAEDPIEELRAEAKMWERNAQKLMLDLDLSRKEFANQSKKAGRISN</sequence>
<organism evidence="1 2">
    <name type="scientific">Fraxinus pennsylvanica</name>
    <dbReference type="NCBI Taxonomy" id="56036"/>
    <lineage>
        <taxon>Eukaryota</taxon>
        <taxon>Viridiplantae</taxon>
        <taxon>Streptophyta</taxon>
        <taxon>Embryophyta</taxon>
        <taxon>Tracheophyta</taxon>
        <taxon>Spermatophyta</taxon>
        <taxon>Magnoliopsida</taxon>
        <taxon>eudicotyledons</taxon>
        <taxon>Gunneridae</taxon>
        <taxon>Pentapetalae</taxon>
        <taxon>asterids</taxon>
        <taxon>lamiids</taxon>
        <taxon>Lamiales</taxon>
        <taxon>Oleaceae</taxon>
        <taxon>Oleeae</taxon>
        <taxon>Fraxinus</taxon>
    </lineage>
</organism>
<dbReference type="AlphaFoldDB" id="A0AAD1Z0H6"/>
<proteinExistence type="predicted"/>
<dbReference type="PANTHER" id="PTHR47270:SF3">
    <property type="entry name" value="HYPOTETICAL PROTEIN"/>
    <property type="match status" value="1"/>
</dbReference>
<dbReference type="PANTHER" id="PTHR47270">
    <property type="entry name" value="PROTEIN MLP1-LIKE"/>
    <property type="match status" value="1"/>
</dbReference>
<reference evidence="1" key="1">
    <citation type="submission" date="2023-05" db="EMBL/GenBank/DDBJ databases">
        <authorList>
            <person name="Huff M."/>
        </authorList>
    </citation>
    <scope>NUCLEOTIDE SEQUENCE</scope>
</reference>